<reference evidence="6 7" key="1">
    <citation type="journal article" date="2019" name="Emerg. Microbes Infect.">
        <title>Comprehensive subspecies identification of 175 nontuberculous mycobacteria species based on 7547 genomic profiles.</title>
        <authorList>
            <person name="Matsumoto Y."/>
            <person name="Kinjo T."/>
            <person name="Motooka D."/>
            <person name="Nabeya D."/>
            <person name="Jung N."/>
            <person name="Uechi K."/>
            <person name="Horii T."/>
            <person name="Iida T."/>
            <person name="Fujita J."/>
            <person name="Nakamura S."/>
        </authorList>
    </citation>
    <scope>NUCLEOTIDE SEQUENCE [LARGE SCALE GENOMIC DNA]</scope>
    <source>
        <strain evidence="6 7">JCM 13392</strain>
    </source>
</reference>
<dbReference type="SMART" id="SM01012">
    <property type="entry name" value="ANTAR"/>
    <property type="match status" value="1"/>
</dbReference>
<accession>A0A7I9WKW3</accession>
<dbReference type="Pfam" id="PF13185">
    <property type="entry name" value="GAF_2"/>
    <property type="match status" value="1"/>
</dbReference>
<dbReference type="Gene3D" id="1.10.10.10">
    <property type="entry name" value="Winged helix-like DNA-binding domain superfamily/Winged helix DNA-binding domain"/>
    <property type="match status" value="1"/>
</dbReference>
<dbReference type="InterPro" id="IPR029016">
    <property type="entry name" value="GAF-like_dom_sf"/>
</dbReference>
<dbReference type="SUPFAM" id="SSF52172">
    <property type="entry name" value="CheY-like"/>
    <property type="match status" value="1"/>
</dbReference>
<dbReference type="Proteomes" id="UP000465241">
    <property type="component" value="Unassembled WGS sequence"/>
</dbReference>
<dbReference type="SUPFAM" id="SSF55781">
    <property type="entry name" value="GAF domain-like"/>
    <property type="match status" value="1"/>
</dbReference>
<keyword evidence="7" id="KW-1185">Reference proteome</keyword>
<evidence type="ECO:0000313" key="6">
    <source>
        <dbReference type="EMBL" id="GFG58391.1"/>
    </source>
</evidence>
<keyword evidence="4" id="KW-0804">Transcription</keyword>
<keyword evidence="1" id="KW-0808">Transferase</keyword>
<organism evidence="6 7">
    <name type="scientific">Mycolicibacterium murale</name>
    <dbReference type="NCBI Taxonomy" id="182220"/>
    <lineage>
        <taxon>Bacteria</taxon>
        <taxon>Bacillati</taxon>
        <taxon>Actinomycetota</taxon>
        <taxon>Actinomycetes</taxon>
        <taxon>Mycobacteriales</taxon>
        <taxon>Mycobacteriaceae</taxon>
        <taxon>Mycolicibacterium</taxon>
    </lineage>
</organism>
<evidence type="ECO:0000256" key="3">
    <source>
        <dbReference type="ARBA" id="ARBA00023015"/>
    </source>
</evidence>
<dbReference type="AlphaFoldDB" id="A0A7I9WKW3"/>
<dbReference type="GO" id="GO:0003723">
    <property type="term" value="F:RNA binding"/>
    <property type="evidence" value="ECO:0007669"/>
    <property type="project" value="InterPro"/>
</dbReference>
<comment type="caution">
    <text evidence="6">The sequence shown here is derived from an EMBL/GenBank/DDBJ whole genome shotgun (WGS) entry which is preliminary data.</text>
</comment>
<gene>
    <name evidence="6" type="ORF">MMUR_25270</name>
</gene>
<keyword evidence="3" id="KW-0805">Transcription regulation</keyword>
<dbReference type="InterPro" id="IPR012074">
    <property type="entry name" value="GAF_ANTAR"/>
</dbReference>
<dbReference type="RefSeq" id="WP_193489250.1">
    <property type="nucleotide sequence ID" value="NZ_BAAAMC010000011.1"/>
</dbReference>
<evidence type="ECO:0000256" key="4">
    <source>
        <dbReference type="ARBA" id="ARBA00023163"/>
    </source>
</evidence>
<evidence type="ECO:0000259" key="5">
    <source>
        <dbReference type="PROSITE" id="PS50921"/>
    </source>
</evidence>
<evidence type="ECO:0000256" key="2">
    <source>
        <dbReference type="ARBA" id="ARBA00022777"/>
    </source>
</evidence>
<evidence type="ECO:0000313" key="7">
    <source>
        <dbReference type="Proteomes" id="UP000465241"/>
    </source>
</evidence>
<dbReference type="InterPro" id="IPR011006">
    <property type="entry name" value="CheY-like_superfamily"/>
</dbReference>
<dbReference type="InterPro" id="IPR036388">
    <property type="entry name" value="WH-like_DNA-bd_sf"/>
</dbReference>
<dbReference type="Gene3D" id="3.30.450.40">
    <property type="match status" value="1"/>
</dbReference>
<dbReference type="PROSITE" id="PS50921">
    <property type="entry name" value="ANTAR"/>
    <property type="match status" value="1"/>
</dbReference>
<keyword evidence="2" id="KW-0418">Kinase</keyword>
<dbReference type="Pfam" id="PF03861">
    <property type="entry name" value="ANTAR"/>
    <property type="match status" value="1"/>
</dbReference>
<dbReference type="EMBL" id="BLKT01000003">
    <property type="protein sequence ID" value="GFG58391.1"/>
    <property type="molecule type" value="Genomic_DNA"/>
</dbReference>
<proteinExistence type="predicted"/>
<evidence type="ECO:0000256" key="1">
    <source>
        <dbReference type="ARBA" id="ARBA00022679"/>
    </source>
</evidence>
<protein>
    <submittedName>
        <fullName evidence="6">Transcriptional regulator</fullName>
    </submittedName>
</protein>
<dbReference type="GO" id="GO:0016301">
    <property type="term" value="F:kinase activity"/>
    <property type="evidence" value="ECO:0007669"/>
    <property type="project" value="UniProtKB-KW"/>
</dbReference>
<dbReference type="InterPro" id="IPR005561">
    <property type="entry name" value="ANTAR"/>
</dbReference>
<dbReference type="PIRSF" id="PIRSF036625">
    <property type="entry name" value="GAF_ANTAR"/>
    <property type="match status" value="1"/>
</dbReference>
<sequence>MAHHEISEDLAAEDWPGESLERQHIHSALTHIENLQRTGETDFEAALLELNQISVPSVPGAEDAGVTFIEQDGKLRTMAPTGELLRELDDIQRETQEGPCLSAAWNQHTIHIADLRTEDRWPRYRDTALERTPVRSVLCFRLFGEGRPLAALNFTARRPGAFTDDSIEMGLIFASHLTLAWNTINREQHFQSALASRDIIGQAKGMLMERFDIDAVAAFDLLARLSQQTNSKLSAVAEQLVNLEHPRAEGS</sequence>
<feature type="domain" description="ANTAR" evidence="5">
    <location>
        <begin position="180"/>
        <end position="241"/>
    </location>
</feature>
<name>A0A7I9WKW3_9MYCO</name>
<dbReference type="InterPro" id="IPR003018">
    <property type="entry name" value="GAF"/>
</dbReference>